<evidence type="ECO:0000256" key="1">
    <source>
        <dbReference type="SAM" id="MobiDB-lite"/>
    </source>
</evidence>
<dbReference type="VEuPathDB" id="FungiDB:BCV72DRAFT_229174"/>
<organism evidence="2">
    <name type="scientific">Rhizopus microsporus var. microsporus</name>
    <dbReference type="NCBI Taxonomy" id="86635"/>
    <lineage>
        <taxon>Eukaryota</taxon>
        <taxon>Fungi</taxon>
        <taxon>Fungi incertae sedis</taxon>
        <taxon>Mucoromycota</taxon>
        <taxon>Mucoromycotina</taxon>
        <taxon>Mucoromycetes</taxon>
        <taxon>Mucorales</taxon>
        <taxon>Mucorineae</taxon>
        <taxon>Rhizopodaceae</taxon>
        <taxon>Rhizopus</taxon>
    </lineage>
</organism>
<dbReference type="AlphaFoldDB" id="A0A1X0R1D2"/>
<sequence length="102" mass="11354">MVRRSSFIVSAVAVAAPRIHKESERRVSKSPSQVDGGNAIVQGRPNGHRCDQTASGMTVDGVPSEKFARIHFVLKVDVCAVLVKHFDHMLWIYLPTVEDYCF</sequence>
<name>A0A1X0R1D2_RHIZD</name>
<protein>
    <submittedName>
        <fullName evidence="2">Uncharacterized protein</fullName>
    </submittedName>
</protein>
<evidence type="ECO:0000313" key="2">
    <source>
        <dbReference type="EMBL" id="ORE05748.1"/>
    </source>
</evidence>
<dbReference type="EMBL" id="KV921937">
    <property type="protein sequence ID" value="ORE05748.1"/>
    <property type="molecule type" value="Genomic_DNA"/>
</dbReference>
<proteinExistence type="predicted"/>
<gene>
    <name evidence="2" type="ORF">BCV72DRAFT_229174</name>
</gene>
<reference evidence="2" key="1">
    <citation type="journal article" date="2016" name="Proc. Natl. Acad. Sci. U.S.A.">
        <title>Lipid metabolic changes in an early divergent fungus govern the establishment of a mutualistic symbiosis with endobacteria.</title>
        <authorList>
            <person name="Lastovetsky O.A."/>
            <person name="Gaspar M.L."/>
            <person name="Mondo S.J."/>
            <person name="LaButti K.M."/>
            <person name="Sandor L."/>
            <person name="Grigoriev I.V."/>
            <person name="Henry S.A."/>
            <person name="Pawlowska T.E."/>
        </authorList>
    </citation>
    <scope>NUCLEOTIDE SEQUENCE [LARGE SCALE GENOMIC DNA]</scope>
    <source>
        <strain evidence="2">ATCC 52814</strain>
    </source>
</reference>
<accession>A0A1X0R1D2</accession>
<feature type="region of interest" description="Disordered" evidence="1">
    <location>
        <begin position="22"/>
        <end position="48"/>
    </location>
</feature>
<dbReference type="Proteomes" id="UP000242414">
    <property type="component" value="Unassembled WGS sequence"/>
</dbReference>